<comment type="caution">
    <text evidence="2">The sequence shown here is derived from an EMBL/GenBank/DDBJ whole genome shotgun (WGS) entry which is preliminary data.</text>
</comment>
<dbReference type="Proteomes" id="UP001044222">
    <property type="component" value="Unassembled WGS sequence"/>
</dbReference>
<sequence length="244" mass="25803">MEPANRRASSRAISEVAVGVAICVHDDLHAAGWAEERAFGVQCWRWARSNMVGVLHRDLLEQAGSPGALQAVLRGNSAAVTSAIATAIAKALLAAADTALSAGPATPEEEEKENVPAAEDPVNTAVEPETPVAQDKTSVADMDSPLTPQMESEAPMTSTVLTDVVMATLGGIPTTEEPLVEEGGKPDGFDMEIPVPLDTAAGDTLLDLPHKEKKQKKGVRRFFARVWKALKRSCCCCCVSTETD</sequence>
<proteinExistence type="predicted"/>
<dbReference type="EMBL" id="JAFIRN010000003">
    <property type="protein sequence ID" value="KAG5852680.1"/>
    <property type="molecule type" value="Genomic_DNA"/>
</dbReference>
<name>A0A9D3MQ00_ANGAN</name>
<feature type="region of interest" description="Disordered" evidence="1">
    <location>
        <begin position="102"/>
        <end position="138"/>
    </location>
</feature>
<gene>
    <name evidence="2" type="ORF">ANANG_G00065160</name>
</gene>
<dbReference type="AlphaFoldDB" id="A0A9D3MQ00"/>
<evidence type="ECO:0000313" key="2">
    <source>
        <dbReference type="EMBL" id="KAG5852680.1"/>
    </source>
</evidence>
<evidence type="ECO:0000313" key="3">
    <source>
        <dbReference type="Proteomes" id="UP001044222"/>
    </source>
</evidence>
<reference evidence="2" key="1">
    <citation type="submission" date="2021-01" db="EMBL/GenBank/DDBJ databases">
        <title>A chromosome-scale assembly of European eel, Anguilla anguilla.</title>
        <authorList>
            <person name="Henkel C."/>
            <person name="Jong-Raadsen S.A."/>
            <person name="Dufour S."/>
            <person name="Weltzien F.-A."/>
            <person name="Palstra A.P."/>
            <person name="Pelster B."/>
            <person name="Spaink H.P."/>
            <person name="Van Den Thillart G.E."/>
            <person name="Jansen H."/>
            <person name="Zahm M."/>
            <person name="Klopp C."/>
            <person name="Cedric C."/>
            <person name="Louis A."/>
            <person name="Berthelot C."/>
            <person name="Parey E."/>
            <person name="Roest Crollius H."/>
            <person name="Montfort J."/>
            <person name="Robinson-Rechavi M."/>
            <person name="Bucao C."/>
            <person name="Bouchez O."/>
            <person name="Gislard M."/>
            <person name="Lluch J."/>
            <person name="Milhes M."/>
            <person name="Lampietro C."/>
            <person name="Lopez Roques C."/>
            <person name="Donnadieu C."/>
            <person name="Braasch I."/>
            <person name="Desvignes T."/>
            <person name="Postlethwait J."/>
            <person name="Bobe J."/>
            <person name="Guiguen Y."/>
            <person name="Dirks R."/>
        </authorList>
    </citation>
    <scope>NUCLEOTIDE SEQUENCE</scope>
    <source>
        <strain evidence="2">Tag_6206</strain>
        <tissue evidence="2">Liver</tissue>
    </source>
</reference>
<evidence type="ECO:0000256" key="1">
    <source>
        <dbReference type="SAM" id="MobiDB-lite"/>
    </source>
</evidence>
<organism evidence="2 3">
    <name type="scientific">Anguilla anguilla</name>
    <name type="common">European freshwater eel</name>
    <name type="synonym">Muraena anguilla</name>
    <dbReference type="NCBI Taxonomy" id="7936"/>
    <lineage>
        <taxon>Eukaryota</taxon>
        <taxon>Metazoa</taxon>
        <taxon>Chordata</taxon>
        <taxon>Craniata</taxon>
        <taxon>Vertebrata</taxon>
        <taxon>Euteleostomi</taxon>
        <taxon>Actinopterygii</taxon>
        <taxon>Neopterygii</taxon>
        <taxon>Teleostei</taxon>
        <taxon>Anguilliformes</taxon>
        <taxon>Anguillidae</taxon>
        <taxon>Anguilla</taxon>
    </lineage>
</organism>
<accession>A0A9D3MQ00</accession>
<protein>
    <submittedName>
        <fullName evidence="2">Uncharacterized protein</fullName>
    </submittedName>
</protein>
<keyword evidence="3" id="KW-1185">Reference proteome</keyword>